<dbReference type="InterPro" id="IPR001841">
    <property type="entry name" value="Znf_RING"/>
</dbReference>
<proteinExistence type="predicted"/>
<evidence type="ECO:0000313" key="7">
    <source>
        <dbReference type="EMBL" id="TNJ29577.1"/>
    </source>
</evidence>
<keyword evidence="1" id="KW-0479">Metal-binding</keyword>
<dbReference type="PANTHER" id="PTHR12183">
    <property type="entry name" value="MITOCHONDRIAL UBIQUITIN LIGASE ACTIVATOR OF NFKB 1"/>
    <property type="match status" value="1"/>
</dbReference>
<feature type="coiled-coil region" evidence="5">
    <location>
        <begin position="5"/>
        <end position="32"/>
    </location>
</feature>
<reference evidence="7 8" key="1">
    <citation type="submission" date="2019-05" db="EMBL/GenBank/DDBJ databases">
        <title>The compact genome of Giardia muris reveals important steps in the evolution of intestinal protozoan parasites.</title>
        <authorList>
            <person name="Xu F."/>
            <person name="Jimenez-Gonzalez A."/>
            <person name="Einarsson E."/>
            <person name="Astvaldsson A."/>
            <person name="Peirasmaki D."/>
            <person name="Eckmann L."/>
            <person name="Andersson J.O."/>
            <person name="Svard S.G."/>
            <person name="Jerlstrom-Hultqvist J."/>
        </authorList>
    </citation>
    <scope>NUCLEOTIDE SEQUENCE [LARGE SCALE GENOMIC DNA]</scope>
    <source>
        <strain evidence="7 8">Roberts-Thomson</strain>
    </source>
</reference>
<sequence length="135" mass="15010">MSQKVSSLEERLEKCQEMNRSLRRTLNQKTEEAKAITTCVICLMNPKDTLLQPCGHLCVCSTCAGRIMNQTCPFCRTPIERVIKAYISKTSISHTHTLPPSSTSTKCVECLAGRSQLPESWGSCSIRTDEGRVNS</sequence>
<dbReference type="InterPro" id="IPR051652">
    <property type="entry name" value="MDM2_MDM4_MUL1"/>
</dbReference>
<protein>
    <submittedName>
        <fullName evidence="7">RING finger domain-containing protein</fullName>
    </submittedName>
</protein>
<name>A0A4Z1T8W4_GIAMU</name>
<evidence type="ECO:0000313" key="8">
    <source>
        <dbReference type="Proteomes" id="UP000315496"/>
    </source>
</evidence>
<gene>
    <name evidence="7" type="ORF">GMRT_20370</name>
</gene>
<dbReference type="VEuPathDB" id="GiardiaDB:GMRT_20370"/>
<keyword evidence="2 4" id="KW-0863">Zinc-finger</keyword>
<dbReference type="Gene3D" id="3.30.40.10">
    <property type="entry name" value="Zinc/RING finger domain, C3HC4 (zinc finger)"/>
    <property type="match status" value="1"/>
</dbReference>
<dbReference type="OrthoDB" id="66726at2759"/>
<dbReference type="GO" id="GO:0004842">
    <property type="term" value="F:ubiquitin-protein transferase activity"/>
    <property type="evidence" value="ECO:0007669"/>
    <property type="project" value="TreeGrafter"/>
</dbReference>
<evidence type="ECO:0000259" key="6">
    <source>
        <dbReference type="PROSITE" id="PS50089"/>
    </source>
</evidence>
<keyword evidence="5" id="KW-0175">Coiled coil</keyword>
<evidence type="ECO:0000256" key="5">
    <source>
        <dbReference type="SAM" id="Coils"/>
    </source>
</evidence>
<dbReference type="GO" id="GO:0016567">
    <property type="term" value="P:protein ubiquitination"/>
    <property type="evidence" value="ECO:0007669"/>
    <property type="project" value="TreeGrafter"/>
</dbReference>
<dbReference type="Pfam" id="PF13920">
    <property type="entry name" value="zf-C3HC4_3"/>
    <property type="match status" value="1"/>
</dbReference>
<dbReference type="EMBL" id="VDLU01000001">
    <property type="protein sequence ID" value="TNJ29577.1"/>
    <property type="molecule type" value="Genomic_DNA"/>
</dbReference>
<feature type="domain" description="RING-type" evidence="6">
    <location>
        <begin position="39"/>
        <end position="76"/>
    </location>
</feature>
<dbReference type="PROSITE" id="PS50089">
    <property type="entry name" value="ZF_RING_2"/>
    <property type="match status" value="1"/>
</dbReference>
<accession>A0A4Z1T8W4</accession>
<dbReference type="InterPro" id="IPR013083">
    <property type="entry name" value="Znf_RING/FYVE/PHD"/>
</dbReference>
<dbReference type="AlphaFoldDB" id="A0A4Z1T8W4"/>
<evidence type="ECO:0000256" key="3">
    <source>
        <dbReference type="ARBA" id="ARBA00022833"/>
    </source>
</evidence>
<dbReference type="PANTHER" id="PTHR12183:SF32">
    <property type="entry name" value="MITOCHONDRIAL E3 UBIQUITIN PROTEIN LIGASE 1"/>
    <property type="match status" value="1"/>
</dbReference>
<evidence type="ECO:0000256" key="4">
    <source>
        <dbReference type="PROSITE-ProRule" id="PRU00175"/>
    </source>
</evidence>
<evidence type="ECO:0000256" key="1">
    <source>
        <dbReference type="ARBA" id="ARBA00022723"/>
    </source>
</evidence>
<dbReference type="SUPFAM" id="SSF57850">
    <property type="entry name" value="RING/U-box"/>
    <property type="match status" value="1"/>
</dbReference>
<comment type="caution">
    <text evidence="7">The sequence shown here is derived from an EMBL/GenBank/DDBJ whole genome shotgun (WGS) entry which is preliminary data.</text>
</comment>
<dbReference type="SMART" id="SM00184">
    <property type="entry name" value="RING"/>
    <property type="match status" value="1"/>
</dbReference>
<dbReference type="GO" id="GO:0008270">
    <property type="term" value="F:zinc ion binding"/>
    <property type="evidence" value="ECO:0007669"/>
    <property type="project" value="UniProtKB-KW"/>
</dbReference>
<evidence type="ECO:0000256" key="2">
    <source>
        <dbReference type="ARBA" id="ARBA00022771"/>
    </source>
</evidence>
<organism evidence="7 8">
    <name type="scientific">Giardia muris</name>
    <dbReference type="NCBI Taxonomy" id="5742"/>
    <lineage>
        <taxon>Eukaryota</taxon>
        <taxon>Metamonada</taxon>
        <taxon>Diplomonadida</taxon>
        <taxon>Hexamitidae</taxon>
        <taxon>Giardiinae</taxon>
        <taxon>Giardia</taxon>
    </lineage>
</organism>
<dbReference type="Proteomes" id="UP000315496">
    <property type="component" value="Chromosome 1"/>
</dbReference>
<keyword evidence="8" id="KW-1185">Reference proteome</keyword>
<keyword evidence="3" id="KW-0862">Zinc</keyword>